<dbReference type="AlphaFoldDB" id="A0A9D2KQ73"/>
<name>A0A9D2KQ73_9FIRM</name>
<evidence type="ECO:0008006" key="5">
    <source>
        <dbReference type="Google" id="ProtNLM"/>
    </source>
</evidence>
<reference evidence="3" key="1">
    <citation type="journal article" date="2021" name="PeerJ">
        <title>Extensive microbial diversity within the chicken gut microbiome revealed by metagenomics and culture.</title>
        <authorList>
            <person name="Gilroy R."/>
            <person name="Ravi A."/>
            <person name="Getino M."/>
            <person name="Pursley I."/>
            <person name="Horton D.L."/>
            <person name="Alikhan N.F."/>
            <person name="Baker D."/>
            <person name="Gharbi K."/>
            <person name="Hall N."/>
            <person name="Watson M."/>
            <person name="Adriaenssens E.M."/>
            <person name="Foster-Nyarko E."/>
            <person name="Jarju S."/>
            <person name="Secka A."/>
            <person name="Antonio M."/>
            <person name="Oren A."/>
            <person name="Chaudhuri R.R."/>
            <person name="La Ragione R."/>
            <person name="Hildebrand F."/>
            <person name="Pallen M.J."/>
        </authorList>
    </citation>
    <scope>NUCLEOTIDE SEQUENCE</scope>
    <source>
        <strain evidence="3">CHK178-16964</strain>
    </source>
</reference>
<feature type="chain" id="PRO_5039570481" description="Lipoprotein" evidence="2">
    <location>
        <begin position="22"/>
        <end position="268"/>
    </location>
</feature>
<feature type="compositionally biased region" description="Low complexity" evidence="1">
    <location>
        <begin position="65"/>
        <end position="77"/>
    </location>
</feature>
<gene>
    <name evidence="3" type="ORF">IAA07_11480</name>
</gene>
<evidence type="ECO:0000256" key="2">
    <source>
        <dbReference type="SAM" id="SignalP"/>
    </source>
</evidence>
<evidence type="ECO:0000313" key="3">
    <source>
        <dbReference type="EMBL" id="HJA72175.1"/>
    </source>
</evidence>
<evidence type="ECO:0000313" key="4">
    <source>
        <dbReference type="Proteomes" id="UP000823900"/>
    </source>
</evidence>
<protein>
    <recommendedName>
        <fullName evidence="5">Lipoprotein</fullName>
    </recommendedName>
</protein>
<sequence length="268" mass="28624">MKRQIVLLAAVLTAASLWVQGCSKPAEETAAAVTEEAAEEETEEESEEESEEETPAEETAEAEAAEAQAAAEAADAEALAAADEASAAGIPAEYAPYLAWTYGDYSAASDEEKTAALVAYVLYDGIVYQNIPDLTAEDIVQEMEELEALREIVETSMSSVPDLSLQEICDMGHSTAAITDVELDDTTMELLQCTMDDWNAGTDEDRMNVAKAMVIAVGKMTGQDITMDQLAGEEMEALLKDQVASIQALFDSGLYGDATIYEMIGSAQ</sequence>
<dbReference type="EMBL" id="DWZA01000099">
    <property type="protein sequence ID" value="HJA72175.1"/>
    <property type="molecule type" value="Genomic_DNA"/>
</dbReference>
<feature type="signal peptide" evidence="2">
    <location>
        <begin position="1"/>
        <end position="21"/>
    </location>
</feature>
<dbReference type="PROSITE" id="PS51257">
    <property type="entry name" value="PROKAR_LIPOPROTEIN"/>
    <property type="match status" value="1"/>
</dbReference>
<feature type="compositionally biased region" description="Acidic residues" evidence="1">
    <location>
        <begin position="36"/>
        <end position="64"/>
    </location>
</feature>
<dbReference type="Proteomes" id="UP000823900">
    <property type="component" value="Unassembled WGS sequence"/>
</dbReference>
<evidence type="ECO:0000256" key="1">
    <source>
        <dbReference type="SAM" id="MobiDB-lite"/>
    </source>
</evidence>
<comment type="caution">
    <text evidence="3">The sequence shown here is derived from an EMBL/GenBank/DDBJ whole genome shotgun (WGS) entry which is preliminary data.</text>
</comment>
<feature type="region of interest" description="Disordered" evidence="1">
    <location>
        <begin position="25"/>
        <end position="77"/>
    </location>
</feature>
<keyword evidence="2" id="KW-0732">Signal</keyword>
<proteinExistence type="predicted"/>
<organism evidence="3 4">
    <name type="scientific">Candidatus Lachnoclostridium stercoravium</name>
    <dbReference type="NCBI Taxonomy" id="2838633"/>
    <lineage>
        <taxon>Bacteria</taxon>
        <taxon>Bacillati</taxon>
        <taxon>Bacillota</taxon>
        <taxon>Clostridia</taxon>
        <taxon>Lachnospirales</taxon>
        <taxon>Lachnospiraceae</taxon>
    </lineage>
</organism>
<accession>A0A9D2KQ73</accession>
<reference evidence="3" key="2">
    <citation type="submission" date="2021-04" db="EMBL/GenBank/DDBJ databases">
        <authorList>
            <person name="Gilroy R."/>
        </authorList>
    </citation>
    <scope>NUCLEOTIDE SEQUENCE</scope>
    <source>
        <strain evidence="3">CHK178-16964</strain>
    </source>
</reference>